<protein>
    <submittedName>
        <fullName evidence="1">Uncharacterized protein</fullName>
    </submittedName>
</protein>
<dbReference type="Proteomes" id="UP001430953">
    <property type="component" value="Unassembled WGS sequence"/>
</dbReference>
<evidence type="ECO:0000313" key="1">
    <source>
        <dbReference type="EMBL" id="KAL0123596.1"/>
    </source>
</evidence>
<dbReference type="EMBL" id="JADYXP020000005">
    <property type="protein sequence ID" value="KAL0123596.1"/>
    <property type="molecule type" value="Genomic_DNA"/>
</dbReference>
<gene>
    <name evidence="1" type="ORF">PUN28_005840</name>
</gene>
<accession>A0AAW2G8Q9</accession>
<organism evidence="1 2">
    <name type="scientific">Cardiocondyla obscurior</name>
    <dbReference type="NCBI Taxonomy" id="286306"/>
    <lineage>
        <taxon>Eukaryota</taxon>
        <taxon>Metazoa</taxon>
        <taxon>Ecdysozoa</taxon>
        <taxon>Arthropoda</taxon>
        <taxon>Hexapoda</taxon>
        <taxon>Insecta</taxon>
        <taxon>Pterygota</taxon>
        <taxon>Neoptera</taxon>
        <taxon>Endopterygota</taxon>
        <taxon>Hymenoptera</taxon>
        <taxon>Apocrita</taxon>
        <taxon>Aculeata</taxon>
        <taxon>Formicoidea</taxon>
        <taxon>Formicidae</taxon>
        <taxon>Myrmicinae</taxon>
        <taxon>Cardiocondyla</taxon>
    </lineage>
</organism>
<dbReference type="AlphaFoldDB" id="A0AAW2G8Q9"/>
<name>A0AAW2G8Q9_9HYME</name>
<comment type="caution">
    <text evidence="1">The sequence shown here is derived from an EMBL/GenBank/DDBJ whole genome shotgun (WGS) entry which is preliminary data.</text>
</comment>
<proteinExistence type="predicted"/>
<reference evidence="1 2" key="1">
    <citation type="submission" date="2023-03" db="EMBL/GenBank/DDBJ databases">
        <title>High recombination rates correlate with genetic variation in Cardiocondyla obscurior ants.</title>
        <authorList>
            <person name="Errbii M."/>
        </authorList>
    </citation>
    <scope>NUCLEOTIDE SEQUENCE [LARGE SCALE GENOMIC DNA]</scope>
    <source>
        <strain evidence="1">Alpha-2009</strain>
        <tissue evidence="1">Whole body</tissue>
    </source>
</reference>
<keyword evidence="2" id="KW-1185">Reference proteome</keyword>
<evidence type="ECO:0000313" key="2">
    <source>
        <dbReference type="Proteomes" id="UP001430953"/>
    </source>
</evidence>
<sequence length="126" mass="14836">MRVVNIRILRNTLRNKSNLILSTTFTCAKKERQRDRERKKYTEMLRDNSITVRISHRVRGFDSSFAGVSVGEERKGKDRQRRRRIFLLPHASASKYTRHLPRSIARLLIAGRYAFDVRAMCTIRST</sequence>